<dbReference type="GO" id="GO:0000403">
    <property type="term" value="F:Y-form DNA binding"/>
    <property type="evidence" value="ECO:0007669"/>
    <property type="project" value="EnsemblFungi"/>
</dbReference>
<name>G8JXX5_ERECY</name>
<keyword evidence="1" id="KW-0347">Helicase</keyword>
<dbReference type="PROSITE" id="PS51194">
    <property type="entry name" value="HELICASE_CTER"/>
    <property type="match status" value="1"/>
</dbReference>
<accession>G8JXX5</accession>
<dbReference type="GO" id="GO:0036121">
    <property type="term" value="F:double-stranded DNA helicase activity"/>
    <property type="evidence" value="ECO:0007669"/>
    <property type="project" value="EnsemblFungi"/>
</dbReference>
<protein>
    <recommendedName>
        <fullName evidence="7">ATP-dependent helicase IRC3</fullName>
    </recommendedName>
</protein>
<dbReference type="OrthoDB" id="16911at2759"/>
<dbReference type="FunCoup" id="G8JXX5">
    <property type="interactions" value="26"/>
</dbReference>
<dbReference type="InterPro" id="IPR014001">
    <property type="entry name" value="Helicase_ATP-bd"/>
</dbReference>
<sequence length="722" mass="81014">MGVLNGDRRWLILMRFFVQRKAWYSGVCGAGKEDMVGKVVLGDKGAGVAGVKEPAVGLISGLRRYQQECIDQCIDCITLKGQRRIGVSLATGGGKTVIFANLLQQLRERQVRGGVVGSGMAGFRTLVLVHRRELAVQASQTIKRFFPGLNVQVEMGKLRADVVGADVVVASLQSLIRRLEEYPTDSVNLIIIDEAHHAVARSYIEVLRHFGADVVDSRVPVVGFSATFERADRKALSRVFDEIVFHKGILEMIDEEWLCDGKFTTVEIGADLTDVAVAGSDFQVGSLSRVMNTDWVNKVILQTYLHKKKLHNLKSTILFGVDIAHVTTLCELFQKHNIGAQYVTSKTRLTERDSLLEDFRQGRIEVLMNCGIFTEGTDIPNIDCILLCRPTKSRTLLVQMVGRGLRKHHTKDYCQVVDFVASSRAGVVSVPSLVGIDPEGMQFDEATLKDLELVKQELEKRRLEVEHRDALKLEEAREYARNIDARVEELVGSLSALDLTLTSYDNFRSYYETVAKGEEVSVNEMTNHQKELKLFKDSVYPWVKLGNASWGMDISQGHHIRIYKIKDLENPKESLYELKFFRKLPYREGRVVKYSPRTIIKSLDLVEVIGAVEGLINNLQLSLIASSPSSKAPKNFTKYSPWRQMAATSKQKKFVETLLEKQLDKDEQLKELLTKKNIKDFVSNISKGEASNIIFGSAQAPVYLTTAVLKSLARKICNKVTK</sequence>
<dbReference type="STRING" id="931890.G8JXX5"/>
<dbReference type="GO" id="GO:0005524">
    <property type="term" value="F:ATP binding"/>
    <property type="evidence" value="ECO:0007669"/>
    <property type="project" value="InterPro"/>
</dbReference>
<keyword evidence="6" id="KW-1185">Reference proteome</keyword>
<dbReference type="GO" id="GO:0061749">
    <property type="term" value="F:forked DNA-dependent helicase activity"/>
    <property type="evidence" value="ECO:0007669"/>
    <property type="project" value="EnsemblFungi"/>
</dbReference>
<dbReference type="PANTHER" id="PTHR47396:SF1">
    <property type="entry name" value="ATP-DEPENDENT HELICASE IRC3-RELATED"/>
    <property type="match status" value="1"/>
</dbReference>
<dbReference type="Gene3D" id="3.40.50.300">
    <property type="entry name" value="P-loop containing nucleotide triphosphate hydrolases"/>
    <property type="match status" value="2"/>
</dbReference>
<keyword evidence="1" id="KW-0378">Hydrolase</keyword>
<dbReference type="InterPro" id="IPR001650">
    <property type="entry name" value="Helicase_C-like"/>
</dbReference>
<evidence type="ECO:0000259" key="3">
    <source>
        <dbReference type="PROSITE" id="PS51192"/>
    </source>
</evidence>
<dbReference type="PANTHER" id="PTHR47396">
    <property type="entry name" value="TYPE I RESTRICTION ENZYME ECOKI R PROTEIN"/>
    <property type="match status" value="1"/>
</dbReference>
<dbReference type="InParanoid" id="G8JXX5"/>
<feature type="domain" description="Helicase ATP-binding" evidence="3">
    <location>
        <begin position="76"/>
        <end position="246"/>
    </location>
</feature>
<reference evidence="6" key="1">
    <citation type="journal article" date="2012" name="G3 (Bethesda)">
        <title>Pichia sorbitophila, an interspecies yeast hybrid reveals early steps of genome resolution following polyploidization.</title>
        <authorList>
            <person name="Leh Louis V."/>
            <person name="Despons L."/>
            <person name="Friedrich A."/>
            <person name="Martin T."/>
            <person name="Durrens P."/>
            <person name="Casaregola S."/>
            <person name="Neuveglise C."/>
            <person name="Fairhead C."/>
            <person name="Marck C."/>
            <person name="Cruz J.A."/>
            <person name="Straub M.L."/>
            <person name="Kugler V."/>
            <person name="Sacerdot C."/>
            <person name="Uzunov Z."/>
            <person name="Thierry A."/>
            <person name="Weiss S."/>
            <person name="Bleykasten C."/>
            <person name="De Montigny J."/>
            <person name="Jacques N."/>
            <person name="Jung P."/>
            <person name="Lemaire M."/>
            <person name="Mallet S."/>
            <person name="Morel G."/>
            <person name="Richard G.F."/>
            <person name="Sarkar A."/>
            <person name="Savel G."/>
            <person name="Schacherer J."/>
            <person name="Seret M.L."/>
            <person name="Talla E."/>
            <person name="Samson G."/>
            <person name="Jubin C."/>
            <person name="Poulain J."/>
            <person name="Vacherie B."/>
            <person name="Barbe V."/>
            <person name="Pelletier E."/>
            <person name="Sherman D.J."/>
            <person name="Westhof E."/>
            <person name="Weissenbach J."/>
            <person name="Baret P.V."/>
            <person name="Wincker P."/>
            <person name="Gaillardin C."/>
            <person name="Dujon B."/>
            <person name="Souciet J.L."/>
        </authorList>
    </citation>
    <scope>NUCLEOTIDE SEQUENCE [LARGE SCALE GENOMIC DNA]</scope>
    <source>
        <strain evidence="6">CBS 270.75 / DBVPG 7215 / KCTC 17166 / NRRL Y-17582</strain>
    </source>
</reference>
<dbReference type="GO" id="GO:0070125">
    <property type="term" value="P:mitochondrial translational elongation"/>
    <property type="evidence" value="ECO:0007669"/>
    <property type="project" value="TreeGrafter"/>
</dbReference>
<dbReference type="SMART" id="SM00490">
    <property type="entry name" value="HELICc"/>
    <property type="match status" value="1"/>
</dbReference>
<evidence type="ECO:0008006" key="7">
    <source>
        <dbReference type="Google" id="ProtNLM"/>
    </source>
</evidence>
<dbReference type="GO" id="GO:0016787">
    <property type="term" value="F:hydrolase activity"/>
    <property type="evidence" value="ECO:0007669"/>
    <property type="project" value="InterPro"/>
</dbReference>
<feature type="domain" description="Helicase C-terminal" evidence="4">
    <location>
        <begin position="305"/>
        <end position="479"/>
    </location>
</feature>
<dbReference type="HOGENOM" id="CLU_014765_0_0_1"/>
<dbReference type="InterPro" id="IPR027417">
    <property type="entry name" value="P-loop_NTPase"/>
</dbReference>
<keyword evidence="1" id="KW-0067">ATP-binding</keyword>
<dbReference type="GO" id="GO:1905082">
    <property type="term" value="P:regulation of mitochondrial translational elongation"/>
    <property type="evidence" value="ECO:0007669"/>
    <property type="project" value="EnsemblFungi"/>
</dbReference>
<dbReference type="GO" id="GO:0005759">
    <property type="term" value="C:mitochondrial matrix"/>
    <property type="evidence" value="ECO:0007669"/>
    <property type="project" value="EnsemblFungi"/>
</dbReference>
<keyword evidence="2" id="KW-0175">Coiled coil</keyword>
<evidence type="ECO:0000259" key="4">
    <source>
        <dbReference type="PROSITE" id="PS51194"/>
    </source>
</evidence>
<feature type="coiled-coil region" evidence="2">
    <location>
        <begin position="441"/>
        <end position="468"/>
    </location>
</feature>
<dbReference type="Pfam" id="PF04851">
    <property type="entry name" value="ResIII"/>
    <property type="match status" value="1"/>
</dbReference>
<dbReference type="Pfam" id="PF00271">
    <property type="entry name" value="Helicase_C"/>
    <property type="match status" value="1"/>
</dbReference>
<dbReference type="eggNOG" id="ENOG502QT4U">
    <property type="taxonomic scope" value="Eukaryota"/>
</dbReference>
<evidence type="ECO:0000313" key="6">
    <source>
        <dbReference type="Proteomes" id="UP000006790"/>
    </source>
</evidence>
<evidence type="ECO:0000313" key="5">
    <source>
        <dbReference type="EMBL" id="AET41302.1"/>
    </source>
</evidence>
<dbReference type="KEGG" id="erc:Ecym_8005"/>
<dbReference type="RefSeq" id="XP_003648119.1">
    <property type="nucleotide sequence ID" value="XM_003648071.1"/>
</dbReference>
<dbReference type="InterPro" id="IPR006935">
    <property type="entry name" value="Helicase/UvrB_N"/>
</dbReference>
<dbReference type="Proteomes" id="UP000006790">
    <property type="component" value="Chromosome 8"/>
</dbReference>
<dbReference type="CDD" id="cd18799">
    <property type="entry name" value="SF2_C_EcoAI-like"/>
    <property type="match status" value="1"/>
</dbReference>
<dbReference type="GO" id="GO:0032042">
    <property type="term" value="P:mitochondrial DNA metabolic process"/>
    <property type="evidence" value="ECO:0007669"/>
    <property type="project" value="EnsemblFungi"/>
</dbReference>
<dbReference type="GeneID" id="11472673"/>
<evidence type="ECO:0000256" key="2">
    <source>
        <dbReference type="SAM" id="Coils"/>
    </source>
</evidence>
<dbReference type="SMART" id="SM00487">
    <property type="entry name" value="DEXDc"/>
    <property type="match status" value="1"/>
</dbReference>
<dbReference type="EMBL" id="CP002504">
    <property type="protein sequence ID" value="AET41302.1"/>
    <property type="molecule type" value="Genomic_DNA"/>
</dbReference>
<evidence type="ECO:0000256" key="1">
    <source>
        <dbReference type="ARBA" id="ARBA00022806"/>
    </source>
</evidence>
<gene>
    <name evidence="5" type="ordered locus">Ecym_8005</name>
</gene>
<dbReference type="InterPro" id="IPR050742">
    <property type="entry name" value="Helicase_Restrict-Modif_Enz"/>
</dbReference>
<dbReference type="OMA" id="DKWLCEG"/>
<organism evidence="5 6">
    <name type="scientific">Eremothecium cymbalariae (strain CBS 270.75 / DBVPG 7215 / KCTC 17166 / NRRL Y-17582)</name>
    <name type="common">Yeast</name>
    <dbReference type="NCBI Taxonomy" id="931890"/>
    <lineage>
        <taxon>Eukaryota</taxon>
        <taxon>Fungi</taxon>
        <taxon>Dikarya</taxon>
        <taxon>Ascomycota</taxon>
        <taxon>Saccharomycotina</taxon>
        <taxon>Saccharomycetes</taxon>
        <taxon>Saccharomycetales</taxon>
        <taxon>Saccharomycetaceae</taxon>
        <taxon>Eremothecium</taxon>
    </lineage>
</organism>
<proteinExistence type="predicted"/>
<dbReference type="PROSITE" id="PS51192">
    <property type="entry name" value="HELICASE_ATP_BIND_1"/>
    <property type="match status" value="1"/>
</dbReference>
<keyword evidence="1" id="KW-0547">Nucleotide-binding</keyword>
<dbReference type="AlphaFoldDB" id="G8JXX5"/>
<dbReference type="SUPFAM" id="SSF52540">
    <property type="entry name" value="P-loop containing nucleoside triphosphate hydrolases"/>
    <property type="match status" value="1"/>
</dbReference>